<dbReference type="Proteomes" id="UP000789595">
    <property type="component" value="Unassembled WGS sequence"/>
</dbReference>
<dbReference type="AlphaFoldDB" id="A0A8J2X4F6"/>
<dbReference type="SUPFAM" id="SSF53474">
    <property type="entry name" value="alpha/beta-Hydrolases"/>
    <property type="match status" value="1"/>
</dbReference>
<dbReference type="InterPro" id="IPR029058">
    <property type="entry name" value="AB_hydrolase_fold"/>
</dbReference>
<evidence type="ECO:0000313" key="3">
    <source>
        <dbReference type="Proteomes" id="UP000789595"/>
    </source>
</evidence>
<dbReference type="Pfam" id="PF00561">
    <property type="entry name" value="Abhydrolase_1"/>
    <property type="match status" value="1"/>
</dbReference>
<evidence type="ECO:0000313" key="2">
    <source>
        <dbReference type="EMBL" id="CAH0380205.1"/>
    </source>
</evidence>
<comment type="caution">
    <text evidence="2">The sequence shown here is derived from an EMBL/GenBank/DDBJ whole genome shotgun (WGS) entry which is preliminary data.</text>
</comment>
<name>A0A8J2X4F6_9STRA</name>
<feature type="domain" description="AB hydrolase-1" evidence="1">
    <location>
        <begin position="122"/>
        <end position="241"/>
    </location>
</feature>
<dbReference type="InterPro" id="IPR000073">
    <property type="entry name" value="AB_hydrolase_1"/>
</dbReference>
<organism evidence="2 3">
    <name type="scientific">Pelagomonas calceolata</name>
    <dbReference type="NCBI Taxonomy" id="35677"/>
    <lineage>
        <taxon>Eukaryota</taxon>
        <taxon>Sar</taxon>
        <taxon>Stramenopiles</taxon>
        <taxon>Ochrophyta</taxon>
        <taxon>Pelagophyceae</taxon>
        <taxon>Pelagomonadales</taxon>
        <taxon>Pelagomonadaceae</taxon>
        <taxon>Pelagomonas</taxon>
    </lineage>
</organism>
<accession>A0A8J2X4F6</accession>
<dbReference type="EMBL" id="CAKKNE010000006">
    <property type="protein sequence ID" value="CAH0380205.1"/>
    <property type="molecule type" value="Genomic_DNA"/>
</dbReference>
<dbReference type="PANTHER" id="PTHR42103:SF2">
    <property type="entry name" value="AB HYDROLASE-1 DOMAIN-CONTAINING PROTEIN"/>
    <property type="match status" value="1"/>
</dbReference>
<proteinExistence type="predicted"/>
<evidence type="ECO:0000259" key="1">
    <source>
        <dbReference type="Pfam" id="PF00561"/>
    </source>
</evidence>
<sequence>MEPFAKRKAAADAARDDTMGDLVGCLSAWPATEAAPEVVDVARHAPRTAAARALEAAERARAWGQGPPETVIAQRRQHSIQARAAAKAALVHQAIDERRVTLEGADGDTLHGVVAGIQSETALVLVPALGGTSDMAELCGIARRAAADGIASIRYDQRGTGQSSGSASLMEPDGEVRDCGVVVRWARAQLGASRVYVVGVSFGAAVAAAAAGRFDEVDGMVCISYPCDYLWFLTLPHAAGRWRGYASVPKPKLFVWGTRDQYAAKHAALKWYGTLAPPKDVVLFEGLDPKRGHVFHTVSLVAALSERVVAWVLKMA</sequence>
<protein>
    <recommendedName>
        <fullName evidence="1">AB hydrolase-1 domain-containing protein</fullName>
    </recommendedName>
</protein>
<dbReference type="PANTHER" id="PTHR42103">
    <property type="entry name" value="ALPHA/BETA-HYDROLASES SUPERFAMILY PROTEIN"/>
    <property type="match status" value="1"/>
</dbReference>
<gene>
    <name evidence="2" type="ORF">PECAL_6P18480</name>
</gene>
<dbReference type="Gene3D" id="3.40.50.1820">
    <property type="entry name" value="alpha/beta hydrolase"/>
    <property type="match status" value="1"/>
</dbReference>
<reference evidence="2" key="1">
    <citation type="submission" date="2021-11" db="EMBL/GenBank/DDBJ databases">
        <authorList>
            <consortium name="Genoscope - CEA"/>
            <person name="William W."/>
        </authorList>
    </citation>
    <scope>NUCLEOTIDE SEQUENCE</scope>
</reference>
<keyword evidence="3" id="KW-1185">Reference proteome</keyword>